<evidence type="ECO:0000313" key="1">
    <source>
        <dbReference type="EMBL" id="QKF93819.1"/>
    </source>
</evidence>
<protein>
    <submittedName>
        <fullName evidence="1">Uncharacterized protein</fullName>
    </submittedName>
</protein>
<evidence type="ECO:0000313" key="2">
    <source>
        <dbReference type="Proteomes" id="UP001162001"/>
    </source>
</evidence>
<name>A0A7D3QVR2_9VIRU</name>
<dbReference type="Proteomes" id="UP001162001">
    <property type="component" value="Segment"/>
</dbReference>
<proteinExistence type="predicted"/>
<sequence length="149" mass="17471">MKDSALLSEMLRRQLKNVPADKKLKYNDLKRLCKYINSNIFDESTCCLWNGYITNIKNESKGVYINFYFRGKKAALHRLLYINFVGELTDDEYLKFSCENKGKCCNIAHLNKFKYTKKETIKQISQNEKTTTNLPLQVSNKNSFVLNFD</sequence>
<reference evidence="1 2" key="1">
    <citation type="submission" date="2020-04" db="EMBL/GenBank/DDBJ databases">
        <title>Advantages and limits of metagenomic assembly and binning of a giant virus.</title>
        <authorList>
            <person name="Schulz F."/>
            <person name="Andreani J."/>
            <person name="Francis R."/>
            <person name="Boudjemaa H."/>
            <person name="Bou Khalil J.Y."/>
            <person name="Lee J."/>
            <person name="La Scola B."/>
            <person name="Woyke T."/>
        </authorList>
    </citation>
    <scope>NUCLEOTIDE SEQUENCE [LARGE SCALE GENOMIC DNA]</scope>
    <source>
        <strain evidence="1 2">FV1/VV64</strain>
    </source>
</reference>
<dbReference type="EMBL" id="MT418680">
    <property type="protein sequence ID" value="QKF93819.1"/>
    <property type="molecule type" value="Genomic_DNA"/>
</dbReference>
<gene>
    <name evidence="1" type="ORF">Fadolivirus_1_361</name>
</gene>
<keyword evidence="2" id="KW-1185">Reference proteome</keyword>
<accession>A0A7D3QVR2</accession>
<organism evidence="1 2">
    <name type="scientific">Fadolivirus FV1/VV64</name>
    <dbReference type="NCBI Taxonomy" id="3070911"/>
    <lineage>
        <taxon>Viruses</taxon>
        <taxon>Varidnaviria</taxon>
        <taxon>Bamfordvirae</taxon>
        <taxon>Nucleocytoviricota</taxon>
        <taxon>Megaviricetes</taxon>
        <taxon>Imitervirales</taxon>
        <taxon>Mimiviridae</taxon>
        <taxon>Klosneuvirinae</taxon>
        <taxon>Fadolivirus</taxon>
        <taxon>Fadolivirus algeromassiliense</taxon>
    </lineage>
</organism>